<dbReference type="Proteomes" id="UP001500063">
    <property type="component" value="Unassembled WGS sequence"/>
</dbReference>
<keyword evidence="2" id="KW-1185">Reference proteome</keyword>
<dbReference type="EMBL" id="BAAABW010000016">
    <property type="protein sequence ID" value="GAA0350655.1"/>
    <property type="molecule type" value="Genomic_DNA"/>
</dbReference>
<gene>
    <name evidence="1" type="ORF">GCM10010319_29470</name>
</gene>
<accession>A0ABP3GSK7</accession>
<proteinExistence type="predicted"/>
<name>A0ABP3GSK7_9ACTN</name>
<dbReference type="RefSeq" id="WP_344118234.1">
    <property type="nucleotide sequence ID" value="NZ_BAAABW010000016.1"/>
</dbReference>
<sequence length="238" mass="25054">MPVVTDLDSVPLTPVYTIVISVAGEASVDGEPVESLPGQDARTSALADIRVRAARRGHPVRINAKEPDGSVWPLIVDHDGAVTPLDAPHPVPVPVATPAPAIALTALTERAGPLEPRHAAVFGRIVAAELRGDLAGAAAAAEELETVLTADLGPLHPHTLGALATRAWLSLLLRNDWSAATRLHVLTAERRHRAGATDTETRRAARNAHAAWALLRTIDPAAAETLRPELGRIAHLTV</sequence>
<evidence type="ECO:0000313" key="2">
    <source>
        <dbReference type="Proteomes" id="UP001500063"/>
    </source>
</evidence>
<organism evidence="1 2">
    <name type="scientific">Streptomyces blastmyceticus</name>
    <dbReference type="NCBI Taxonomy" id="68180"/>
    <lineage>
        <taxon>Bacteria</taxon>
        <taxon>Bacillati</taxon>
        <taxon>Actinomycetota</taxon>
        <taxon>Actinomycetes</taxon>
        <taxon>Kitasatosporales</taxon>
        <taxon>Streptomycetaceae</taxon>
        <taxon>Streptomyces</taxon>
    </lineage>
</organism>
<reference evidence="2" key="1">
    <citation type="journal article" date="2019" name="Int. J. Syst. Evol. Microbiol.">
        <title>The Global Catalogue of Microorganisms (GCM) 10K type strain sequencing project: providing services to taxonomists for standard genome sequencing and annotation.</title>
        <authorList>
            <consortium name="The Broad Institute Genomics Platform"/>
            <consortium name="The Broad Institute Genome Sequencing Center for Infectious Disease"/>
            <person name="Wu L."/>
            <person name="Ma J."/>
        </authorList>
    </citation>
    <scope>NUCLEOTIDE SEQUENCE [LARGE SCALE GENOMIC DNA]</scope>
    <source>
        <strain evidence="2">JCM 4565</strain>
    </source>
</reference>
<protein>
    <submittedName>
        <fullName evidence="1">Uncharacterized protein</fullName>
    </submittedName>
</protein>
<comment type="caution">
    <text evidence="1">The sequence shown here is derived from an EMBL/GenBank/DDBJ whole genome shotgun (WGS) entry which is preliminary data.</text>
</comment>
<evidence type="ECO:0000313" key="1">
    <source>
        <dbReference type="EMBL" id="GAA0350655.1"/>
    </source>
</evidence>